<dbReference type="EMBL" id="JACEEZ010015242">
    <property type="protein sequence ID" value="KAG0718973.1"/>
    <property type="molecule type" value="Genomic_DNA"/>
</dbReference>
<proteinExistence type="predicted"/>
<evidence type="ECO:0000313" key="3">
    <source>
        <dbReference type="Proteomes" id="UP000770661"/>
    </source>
</evidence>
<protein>
    <submittedName>
        <fullName evidence="2">Uncharacterized protein</fullName>
    </submittedName>
</protein>
<comment type="caution">
    <text evidence="2">The sequence shown here is derived from an EMBL/GenBank/DDBJ whole genome shotgun (WGS) entry which is preliminary data.</text>
</comment>
<evidence type="ECO:0000313" key="2">
    <source>
        <dbReference type="EMBL" id="KAG0718973.1"/>
    </source>
</evidence>
<dbReference type="AlphaFoldDB" id="A0A8J4Y0S2"/>
<organism evidence="2 3">
    <name type="scientific">Chionoecetes opilio</name>
    <name type="common">Atlantic snow crab</name>
    <name type="synonym">Cancer opilio</name>
    <dbReference type="NCBI Taxonomy" id="41210"/>
    <lineage>
        <taxon>Eukaryota</taxon>
        <taxon>Metazoa</taxon>
        <taxon>Ecdysozoa</taxon>
        <taxon>Arthropoda</taxon>
        <taxon>Crustacea</taxon>
        <taxon>Multicrustacea</taxon>
        <taxon>Malacostraca</taxon>
        <taxon>Eumalacostraca</taxon>
        <taxon>Eucarida</taxon>
        <taxon>Decapoda</taxon>
        <taxon>Pleocyemata</taxon>
        <taxon>Brachyura</taxon>
        <taxon>Eubrachyura</taxon>
        <taxon>Majoidea</taxon>
        <taxon>Majidae</taxon>
        <taxon>Chionoecetes</taxon>
    </lineage>
</organism>
<name>A0A8J4Y0S2_CHIOP</name>
<reference evidence="2" key="1">
    <citation type="submission" date="2020-07" db="EMBL/GenBank/DDBJ databases">
        <title>The High-quality genome of the commercially important snow crab, Chionoecetes opilio.</title>
        <authorList>
            <person name="Jeong J.-H."/>
            <person name="Ryu S."/>
        </authorList>
    </citation>
    <scope>NUCLEOTIDE SEQUENCE</scope>
    <source>
        <strain evidence="2">MADBK_172401_WGS</strain>
        <tissue evidence="2">Digestive gland</tissue>
    </source>
</reference>
<gene>
    <name evidence="2" type="ORF">GWK47_051457</name>
</gene>
<feature type="region of interest" description="Disordered" evidence="1">
    <location>
        <begin position="1"/>
        <end position="21"/>
    </location>
</feature>
<keyword evidence="3" id="KW-1185">Reference proteome</keyword>
<accession>A0A8J4Y0S2</accession>
<dbReference type="Proteomes" id="UP000770661">
    <property type="component" value="Unassembled WGS sequence"/>
</dbReference>
<sequence length="292" mass="32261">MLTVEEDMKVSSAPPSTRGLRNKDLPVRGFAALVVQASPGPSRSFPPVPHGWLEWMNSVNVFMPGPVLRLGDVTGRPLLRPSRRGLLLRLRASRTTTRGMVLGQVPSFYPRGYICCYALTSSPGSYTPTQLYRPRLYRGKSVFTLQQPLQKKSLLLQPAFRVRASGRSLYHGLKTSLSRVCPLCTLQERAPPAPTLSSSWPGPPPTPHPRCLASLLVFASDTTRLSARLNCAKQHGTAQCPAAQRTCNAYSHQGHFPRTEKCPANKAQCALPSLLRTTTHVERGQQKDRHTY</sequence>
<evidence type="ECO:0000256" key="1">
    <source>
        <dbReference type="SAM" id="MobiDB-lite"/>
    </source>
</evidence>